<sequence length="1011" mass="115980">MSIHHTIKRIVTLKKNKISFAIVTTLIMANPSYAVSEQEYFTQTYNTAYNQINNTIEELREYASDDSNVIVQDGKRHIEVNGAMYEINSDNYLLFPFKALGGFFDEKRFRTVFDFLDQDWELSWYDNGMVAVNKVFGNYDWGNGCLLKYIPEGFQGDTGFERFLIDTNSCAVNDFDTSIDLLKKPTLLTPSDYGLESFTPTAIEHYKNRLYVTDDRNPGVILIIDVNTKEQIGTIDGFTKDDIHHPYRRINELNIYKNHLYVASLSSNRVDVYDLDNNHAHIMSMGTGRYSGTNSLTHAQASVANDNYVFASDSNNIISVYRQQDIIPKNHYRLARVGRLQFEGTTDIYRTVKMHLIGDSLIVNIKGNKYYIYDLNELESAIANDQPLIAKKIVNSNLQQIDINNNTIVAAYNNRVEFHASKTFIANDFEFIKPISTLHSVNEGNAGNYHDILLLEDMLITAKPEAITLNKFDRLQISYTADKLIEDTKVKFASLLPTSISPVLSNDEPFEILTNSKLRSVYINKLVKTELVDNDMVRITNYAAQALKDIDVELKIGNINKWFTLANIDTIPAFTQITLPLSSFGQNQQFNSVNDDGFFDLSNLFASDSQWKNLIDHKFSSKTDPFAQMLASLKPNWNISFRSNYGGSYVKMNALYAREWLIIMTNLAYMISQEEFKHLWFNFESVFGYNMHGNAGPNSVSGGYFTPEDYQYYYEGLMNRYSISLGITSIGGGRGSFSGFSVDTWMFYTHYYGTWGVIMHEFGHGFDGKQTYSHHTSFANNSNGWQPMMTDLANYHIRKGDLPYMDDNINGFYKDENAQYRHNTVNHSMRKHRPDDIANTVERYFLSLELVDFPNSWFPHTSQFNLDKLNAVEKKILAKINVDNMPQYACRFEFTELNESQTLYGYVEKTSDVDYSCVGGTQNRYRMADGSMIPLQSKPNQFDWLSLYNPQNSGRQVTTEAGIPLCSSTHNEYYGLGFQKRNNICEQNESVRVPNGNHWAIGTHYRTYTYL</sequence>
<protein>
    <submittedName>
        <fullName evidence="1">Uncharacterized protein</fullName>
    </submittedName>
</protein>
<dbReference type="AlphaFoldDB" id="A0A2T3KKF2"/>
<dbReference type="EMBL" id="PYNF01000004">
    <property type="protein sequence ID" value="PSU99990.1"/>
    <property type="molecule type" value="Genomic_DNA"/>
</dbReference>
<evidence type="ECO:0000313" key="1">
    <source>
        <dbReference type="EMBL" id="PSU99990.1"/>
    </source>
</evidence>
<name>A0A2T3KKF2_9GAMM</name>
<reference evidence="1 2" key="1">
    <citation type="submission" date="2018-01" db="EMBL/GenBank/DDBJ databases">
        <title>Whole genome sequencing of Histamine producing bacteria.</title>
        <authorList>
            <person name="Butler K."/>
        </authorList>
    </citation>
    <scope>NUCLEOTIDE SEQUENCE [LARGE SCALE GENOMIC DNA]</scope>
    <source>
        <strain evidence="1 2">FS-7.2</strain>
    </source>
</reference>
<gene>
    <name evidence="1" type="ORF">C9J27_07015</name>
</gene>
<dbReference type="InterPro" id="IPR036322">
    <property type="entry name" value="WD40_repeat_dom_sf"/>
</dbReference>
<organism evidence="1 2">
    <name type="scientific">Photobacterium kishitanii</name>
    <dbReference type="NCBI Taxonomy" id="318456"/>
    <lineage>
        <taxon>Bacteria</taxon>
        <taxon>Pseudomonadati</taxon>
        <taxon>Pseudomonadota</taxon>
        <taxon>Gammaproteobacteria</taxon>
        <taxon>Vibrionales</taxon>
        <taxon>Vibrionaceae</taxon>
        <taxon>Photobacterium</taxon>
    </lineage>
</organism>
<dbReference type="Proteomes" id="UP000241426">
    <property type="component" value="Unassembled WGS sequence"/>
</dbReference>
<proteinExistence type="predicted"/>
<evidence type="ECO:0000313" key="2">
    <source>
        <dbReference type="Proteomes" id="UP000241426"/>
    </source>
</evidence>
<comment type="caution">
    <text evidence="1">The sequence shown here is derived from an EMBL/GenBank/DDBJ whole genome shotgun (WGS) entry which is preliminary data.</text>
</comment>
<accession>A0A2T3KKF2</accession>
<dbReference type="SUPFAM" id="SSF50978">
    <property type="entry name" value="WD40 repeat-like"/>
    <property type="match status" value="1"/>
</dbReference>